<dbReference type="AlphaFoldDB" id="A0A841P7V1"/>
<dbReference type="EMBL" id="JACHEF010000003">
    <property type="protein sequence ID" value="MBB6411277.1"/>
    <property type="molecule type" value="Genomic_DNA"/>
</dbReference>
<protein>
    <submittedName>
        <fullName evidence="1">Uncharacterized protein</fullName>
    </submittedName>
</protein>
<sequence length="66" mass="7378">MMLFEPLNSDGHKRSVIYHAARLTMIHVRMLKRFDKVDEAADKVQAAAETFADTVRPAGSTETLGM</sequence>
<evidence type="ECO:0000313" key="1">
    <source>
        <dbReference type="EMBL" id="MBB6411277.1"/>
    </source>
</evidence>
<dbReference type="RefSeq" id="WP_184874263.1">
    <property type="nucleotide sequence ID" value="NZ_JACHEF010000003.1"/>
</dbReference>
<reference evidence="1 2" key="1">
    <citation type="submission" date="2020-08" db="EMBL/GenBank/DDBJ databases">
        <title>Genomic Encyclopedia of Type Strains, Phase IV (KMG-IV): sequencing the most valuable type-strain genomes for metagenomic binning, comparative biology and taxonomic classification.</title>
        <authorList>
            <person name="Goeker M."/>
        </authorList>
    </citation>
    <scope>NUCLEOTIDE SEQUENCE [LARGE SCALE GENOMIC DNA]</scope>
    <source>
        <strain evidence="1 2">DSM 100039</strain>
    </source>
</reference>
<organism evidence="1 2">
    <name type="scientific">Mesorhizobium sangaii</name>
    <dbReference type="NCBI Taxonomy" id="505389"/>
    <lineage>
        <taxon>Bacteria</taxon>
        <taxon>Pseudomonadati</taxon>
        <taxon>Pseudomonadota</taxon>
        <taxon>Alphaproteobacteria</taxon>
        <taxon>Hyphomicrobiales</taxon>
        <taxon>Phyllobacteriaceae</taxon>
        <taxon>Mesorhizobium</taxon>
    </lineage>
</organism>
<keyword evidence="2" id="KW-1185">Reference proteome</keyword>
<proteinExistence type="predicted"/>
<gene>
    <name evidence="1" type="ORF">HNQ71_003951</name>
</gene>
<comment type="caution">
    <text evidence="1">The sequence shown here is derived from an EMBL/GenBank/DDBJ whole genome shotgun (WGS) entry which is preliminary data.</text>
</comment>
<dbReference type="Proteomes" id="UP000556329">
    <property type="component" value="Unassembled WGS sequence"/>
</dbReference>
<evidence type="ECO:0000313" key="2">
    <source>
        <dbReference type="Proteomes" id="UP000556329"/>
    </source>
</evidence>
<accession>A0A841P7V1</accession>
<name>A0A841P7V1_9HYPH</name>